<evidence type="ECO:0000313" key="2">
    <source>
        <dbReference type="Proteomes" id="UP001234178"/>
    </source>
</evidence>
<accession>A0ABR0B363</accession>
<dbReference type="EMBL" id="JAOYFB010000040">
    <property type="protein sequence ID" value="KAK4036143.1"/>
    <property type="molecule type" value="Genomic_DNA"/>
</dbReference>
<gene>
    <name evidence="1" type="ORF">OUZ56_028208</name>
</gene>
<proteinExistence type="predicted"/>
<name>A0ABR0B363_9CRUS</name>
<evidence type="ECO:0000313" key="1">
    <source>
        <dbReference type="EMBL" id="KAK4036143.1"/>
    </source>
</evidence>
<reference evidence="1 2" key="1">
    <citation type="journal article" date="2023" name="Nucleic Acids Res.">
        <title>The hologenome of Daphnia magna reveals possible DNA methylation and microbiome-mediated evolution of the host genome.</title>
        <authorList>
            <person name="Chaturvedi A."/>
            <person name="Li X."/>
            <person name="Dhandapani V."/>
            <person name="Marshall H."/>
            <person name="Kissane S."/>
            <person name="Cuenca-Cambronero M."/>
            <person name="Asole G."/>
            <person name="Calvet F."/>
            <person name="Ruiz-Romero M."/>
            <person name="Marangio P."/>
            <person name="Guigo R."/>
            <person name="Rago D."/>
            <person name="Mirbahai L."/>
            <person name="Eastwood N."/>
            <person name="Colbourne J.K."/>
            <person name="Zhou J."/>
            <person name="Mallon E."/>
            <person name="Orsini L."/>
        </authorList>
    </citation>
    <scope>NUCLEOTIDE SEQUENCE [LARGE SCALE GENOMIC DNA]</scope>
    <source>
        <strain evidence="1">LRV0_1</strain>
    </source>
</reference>
<dbReference type="Proteomes" id="UP001234178">
    <property type="component" value="Unassembled WGS sequence"/>
</dbReference>
<organism evidence="1 2">
    <name type="scientific">Daphnia magna</name>
    <dbReference type="NCBI Taxonomy" id="35525"/>
    <lineage>
        <taxon>Eukaryota</taxon>
        <taxon>Metazoa</taxon>
        <taxon>Ecdysozoa</taxon>
        <taxon>Arthropoda</taxon>
        <taxon>Crustacea</taxon>
        <taxon>Branchiopoda</taxon>
        <taxon>Diplostraca</taxon>
        <taxon>Cladocera</taxon>
        <taxon>Anomopoda</taxon>
        <taxon>Daphniidae</taxon>
        <taxon>Daphnia</taxon>
    </lineage>
</organism>
<comment type="caution">
    <text evidence="1">The sequence shown here is derived from an EMBL/GenBank/DDBJ whole genome shotgun (WGS) entry which is preliminary data.</text>
</comment>
<keyword evidence="2" id="KW-1185">Reference proteome</keyword>
<sequence>MRKRIRLIGSGRSSDLLDTRKKSLSIPALLLHRYVVHGFTLYVDTPGVLLSFATQFEIEH</sequence>
<protein>
    <submittedName>
        <fullName evidence="1">Uncharacterized protein</fullName>
    </submittedName>
</protein>